<name>A0A8H8WTP1_9HYPH</name>
<evidence type="ECO:0000313" key="2">
    <source>
        <dbReference type="EMBL" id="BCM84248.1"/>
    </source>
</evidence>
<protein>
    <recommendedName>
        <fullName evidence="4">ASCH domain-containing protein</fullName>
    </recommendedName>
</protein>
<dbReference type="Proteomes" id="UP000663508">
    <property type="component" value="Chromosome"/>
</dbReference>
<evidence type="ECO:0008006" key="4">
    <source>
        <dbReference type="Google" id="ProtNLM"/>
    </source>
</evidence>
<dbReference type="EMBL" id="AP024145">
    <property type="protein sequence ID" value="BCM84248.1"/>
    <property type="molecule type" value="Genomic_DNA"/>
</dbReference>
<organism evidence="2 3">
    <name type="scientific">Methylobacterium indicum</name>
    <dbReference type="NCBI Taxonomy" id="1775910"/>
    <lineage>
        <taxon>Bacteria</taxon>
        <taxon>Pseudomonadati</taxon>
        <taxon>Pseudomonadota</taxon>
        <taxon>Alphaproteobacteria</taxon>
        <taxon>Hyphomicrobiales</taxon>
        <taxon>Methylobacteriaceae</taxon>
        <taxon>Methylobacterium</taxon>
    </lineage>
</organism>
<gene>
    <name evidence="2" type="ORF">mvi_27090</name>
</gene>
<reference evidence="2" key="1">
    <citation type="submission" date="2020-11" db="EMBL/GenBank/DDBJ databases">
        <title>Complete genome sequence of a novel pathogenic Methylobacterium strain isolated from rice in Vietnam.</title>
        <authorList>
            <person name="Lai K."/>
            <person name="Okazaki S."/>
            <person name="Higashi K."/>
            <person name="Mori H."/>
            <person name="Toyoda A."/>
            <person name="Kurokawa K."/>
        </authorList>
    </citation>
    <scope>NUCLEOTIDE SEQUENCE</scope>
    <source>
        <strain evidence="2">VL1</strain>
    </source>
</reference>
<dbReference type="SUPFAM" id="SSF88697">
    <property type="entry name" value="PUA domain-like"/>
    <property type="match status" value="1"/>
</dbReference>
<evidence type="ECO:0000256" key="1">
    <source>
        <dbReference type="SAM" id="MobiDB-lite"/>
    </source>
</evidence>
<evidence type="ECO:0000313" key="3">
    <source>
        <dbReference type="Proteomes" id="UP000663508"/>
    </source>
</evidence>
<dbReference type="KEGG" id="mind:mvi_27090"/>
<feature type="region of interest" description="Disordered" evidence="1">
    <location>
        <begin position="139"/>
        <end position="166"/>
    </location>
</feature>
<dbReference type="AlphaFoldDB" id="A0A8H8WTP1"/>
<accession>A0A8H8WTP1</accession>
<dbReference type="InterPro" id="IPR015947">
    <property type="entry name" value="PUA-like_sf"/>
</dbReference>
<sequence length="296" mass="32734">MRDTGHIGVKALIIDDPWIGLILCGEKTWEMRRTACRQTGRIGLIRKGSKQVVGVADLAGSLPPLDSAEAYRAAEPKHRIPADRQARAFADGWRRPWLLGNAQPLERPVPYAHRSGAVIWVNLDPAVAEAVAAQIGVPRAPQPKSEPQSQIHQAASKRPPPTVLQPASGRRLRIQGWIDGDVAYLPLSQGNIRNNHFYLRSILDFFPPDGIGGSDETQRAARPVTVRYQPGTTVETDIAGENRANSEKRSSHYFFRNRSPIKDFFARSGAQEGDTLVIRRENSHSYTVTLEKTSAV</sequence>
<proteinExistence type="predicted"/>
<dbReference type="Gene3D" id="2.30.130.30">
    <property type="entry name" value="Hypothetical protein"/>
    <property type="match status" value="1"/>
</dbReference>